<evidence type="ECO:0000259" key="2">
    <source>
        <dbReference type="Pfam" id="PF16036"/>
    </source>
</evidence>
<dbReference type="InterPro" id="IPR016087">
    <property type="entry name" value="Chalcone_isomerase"/>
</dbReference>
<evidence type="ECO:0000256" key="1">
    <source>
        <dbReference type="SAM" id="SignalP"/>
    </source>
</evidence>
<dbReference type="RefSeq" id="WP_307690079.1">
    <property type="nucleotide sequence ID" value="NZ_JAUSRO010000007.1"/>
</dbReference>
<organism evidence="3 4">
    <name type="scientific">Variovorax ginsengisoli</name>
    <dbReference type="NCBI Taxonomy" id="363844"/>
    <lineage>
        <taxon>Bacteria</taxon>
        <taxon>Pseudomonadati</taxon>
        <taxon>Pseudomonadota</taxon>
        <taxon>Betaproteobacteria</taxon>
        <taxon>Burkholderiales</taxon>
        <taxon>Comamonadaceae</taxon>
        <taxon>Variovorax</taxon>
    </lineage>
</organism>
<name>A0ABT9S7C4_9BURK</name>
<sequence>MRAAVAPTRATAARVFGLVTLCAATGLAPAQPVTPAPASGAAADASAWRSALPGAQRVATTRLTVWGFQVYDVTLWITDGFSPDRWAQRPFALELNYLRDFDGADIAQRSLDEMRRSAPIPSAQAARWLQAMQATFPDVKKGDRLVGVHAPGSGARFFHNGAPVGEVRDAAFAERFFAIWLGAQTSEPAMRDALLAPLAAR</sequence>
<reference evidence="3 4" key="1">
    <citation type="submission" date="2023-07" db="EMBL/GenBank/DDBJ databases">
        <title>Sorghum-associated microbial communities from plants grown in Nebraska, USA.</title>
        <authorList>
            <person name="Schachtman D."/>
        </authorList>
    </citation>
    <scope>NUCLEOTIDE SEQUENCE [LARGE SCALE GENOMIC DNA]</scope>
    <source>
        <strain evidence="3 4">DS1607</strain>
    </source>
</reference>
<gene>
    <name evidence="3" type="ORF">J2W36_002530</name>
</gene>
<dbReference type="Pfam" id="PF16036">
    <property type="entry name" value="Chalcone_3"/>
    <property type="match status" value="1"/>
</dbReference>
<dbReference type="Gene3D" id="3.50.70.10">
    <property type="match status" value="1"/>
</dbReference>
<feature type="signal peptide" evidence="1">
    <location>
        <begin position="1"/>
        <end position="30"/>
    </location>
</feature>
<proteinExistence type="predicted"/>
<keyword evidence="4" id="KW-1185">Reference proteome</keyword>
<dbReference type="InterPro" id="IPR016088">
    <property type="entry name" value="Chalcone_isomerase_3-sand"/>
</dbReference>
<evidence type="ECO:0000313" key="4">
    <source>
        <dbReference type="Proteomes" id="UP001226867"/>
    </source>
</evidence>
<evidence type="ECO:0000313" key="3">
    <source>
        <dbReference type="EMBL" id="MDP9900267.1"/>
    </source>
</evidence>
<feature type="domain" description="Chalcone isomerase" evidence="2">
    <location>
        <begin position="64"/>
        <end position="195"/>
    </location>
</feature>
<protein>
    <recommendedName>
        <fullName evidence="2">Chalcone isomerase domain-containing protein</fullName>
    </recommendedName>
</protein>
<accession>A0ABT9S7C4</accession>
<keyword evidence="1" id="KW-0732">Signal</keyword>
<comment type="caution">
    <text evidence="3">The sequence shown here is derived from an EMBL/GenBank/DDBJ whole genome shotgun (WGS) entry which is preliminary data.</text>
</comment>
<dbReference type="Proteomes" id="UP001226867">
    <property type="component" value="Unassembled WGS sequence"/>
</dbReference>
<dbReference type="EMBL" id="JAUSRO010000007">
    <property type="protein sequence ID" value="MDP9900267.1"/>
    <property type="molecule type" value="Genomic_DNA"/>
</dbReference>
<feature type="chain" id="PRO_5046234735" description="Chalcone isomerase domain-containing protein" evidence="1">
    <location>
        <begin position="31"/>
        <end position="201"/>
    </location>
</feature>